<reference evidence="2" key="1">
    <citation type="journal article" date="2012" name="Nat. Biotechnol.">
        <title>Draft genome sequence of pigeonpea (Cajanus cajan), an orphan legume crop of resource-poor farmers.</title>
        <authorList>
            <person name="Varshney R.K."/>
            <person name="Chen W."/>
            <person name="Li Y."/>
            <person name="Bharti A.K."/>
            <person name="Saxena R.K."/>
            <person name="Schlueter J.A."/>
            <person name="Donoghue M.T."/>
            <person name="Azam S."/>
            <person name="Fan G."/>
            <person name="Whaley A.M."/>
            <person name="Farmer A.D."/>
            <person name="Sheridan J."/>
            <person name="Iwata A."/>
            <person name="Tuteja R."/>
            <person name="Penmetsa R.V."/>
            <person name="Wu W."/>
            <person name="Upadhyaya H.D."/>
            <person name="Yang S.P."/>
            <person name="Shah T."/>
            <person name="Saxena K.B."/>
            <person name="Michael T."/>
            <person name="McCombie W.R."/>
            <person name="Yang B."/>
            <person name="Zhang G."/>
            <person name="Yang H."/>
            <person name="Wang J."/>
            <person name="Spillane C."/>
            <person name="Cook D.R."/>
            <person name="May G.D."/>
            <person name="Xu X."/>
            <person name="Jackson S.A."/>
        </authorList>
    </citation>
    <scope>NUCLEOTIDE SEQUENCE [LARGE SCALE GENOMIC DNA]</scope>
</reference>
<protein>
    <submittedName>
        <fullName evidence="2">Uncharacterized protein</fullName>
    </submittedName>
</protein>
<dbReference type="OMA" id="CCCSSAY"/>
<name>A0A151RPF5_CAJCA</name>
<sequence>MEGTRSRRGYVPVLVGKGNNDMEKIWVTIKEIQHLTIVELLEKSTKEYGYQTGLLKITCDVDKFKAILDNISKK</sequence>
<dbReference type="InterPro" id="IPR003676">
    <property type="entry name" value="SAUR_fam"/>
</dbReference>
<proteinExistence type="inferred from homology"/>
<accession>A0A151RPF5</accession>
<dbReference type="Pfam" id="PF02519">
    <property type="entry name" value="Auxin_inducible"/>
    <property type="match status" value="1"/>
</dbReference>
<dbReference type="AlphaFoldDB" id="A0A151RPF5"/>
<evidence type="ECO:0000313" key="3">
    <source>
        <dbReference type="Proteomes" id="UP000075243"/>
    </source>
</evidence>
<dbReference type="STRING" id="3821.A0A151RPF5"/>
<dbReference type="Proteomes" id="UP000075243">
    <property type="component" value="Unassembled WGS sequence"/>
</dbReference>
<dbReference type="Gramene" id="C.cajan_31543.t">
    <property type="protein sequence ID" value="C.cajan_31543.t.cds1"/>
    <property type="gene ID" value="C.cajan_31543"/>
</dbReference>
<evidence type="ECO:0000256" key="1">
    <source>
        <dbReference type="ARBA" id="ARBA00006974"/>
    </source>
</evidence>
<dbReference type="PANTHER" id="PTHR31374">
    <property type="entry name" value="AUXIN-INDUCED PROTEIN-LIKE-RELATED"/>
    <property type="match status" value="1"/>
</dbReference>
<evidence type="ECO:0000313" key="2">
    <source>
        <dbReference type="EMBL" id="KYP44448.1"/>
    </source>
</evidence>
<dbReference type="EMBL" id="KQ483626">
    <property type="protein sequence ID" value="KYP44448.1"/>
    <property type="molecule type" value="Genomic_DNA"/>
</dbReference>
<keyword evidence="3" id="KW-1185">Reference proteome</keyword>
<dbReference type="GO" id="GO:0009733">
    <property type="term" value="P:response to auxin"/>
    <property type="evidence" value="ECO:0007669"/>
    <property type="project" value="InterPro"/>
</dbReference>
<organism evidence="2 3">
    <name type="scientific">Cajanus cajan</name>
    <name type="common">Pigeon pea</name>
    <name type="synonym">Cajanus indicus</name>
    <dbReference type="NCBI Taxonomy" id="3821"/>
    <lineage>
        <taxon>Eukaryota</taxon>
        <taxon>Viridiplantae</taxon>
        <taxon>Streptophyta</taxon>
        <taxon>Embryophyta</taxon>
        <taxon>Tracheophyta</taxon>
        <taxon>Spermatophyta</taxon>
        <taxon>Magnoliopsida</taxon>
        <taxon>eudicotyledons</taxon>
        <taxon>Gunneridae</taxon>
        <taxon>Pentapetalae</taxon>
        <taxon>rosids</taxon>
        <taxon>fabids</taxon>
        <taxon>Fabales</taxon>
        <taxon>Fabaceae</taxon>
        <taxon>Papilionoideae</taxon>
        <taxon>50 kb inversion clade</taxon>
        <taxon>NPAAA clade</taxon>
        <taxon>indigoferoid/millettioid clade</taxon>
        <taxon>Phaseoleae</taxon>
        <taxon>Cajanus</taxon>
    </lineage>
</organism>
<comment type="similarity">
    <text evidence="1">Belongs to the ARG7 family.</text>
</comment>
<gene>
    <name evidence="2" type="ORF">KK1_034083</name>
</gene>
<dbReference type="PANTHER" id="PTHR31374:SF30">
    <property type="entry name" value="SAUR-LIKE AUXIN-RESPONSIVE FAMILY PROTEIN"/>
    <property type="match status" value="1"/>
</dbReference>